<gene>
    <name evidence="11" type="ORF">EV200_103234</name>
</gene>
<dbReference type="EC" id="2.7.13.3" evidence="2"/>
<accession>A0A4R2HEP8</accession>
<keyword evidence="9" id="KW-0812">Transmembrane</keyword>
<dbReference type="InterPro" id="IPR003661">
    <property type="entry name" value="HisK_dim/P_dom"/>
</dbReference>
<dbReference type="PANTHER" id="PTHR43065">
    <property type="entry name" value="SENSOR HISTIDINE KINASE"/>
    <property type="match status" value="1"/>
</dbReference>
<evidence type="ECO:0000256" key="9">
    <source>
        <dbReference type="SAM" id="Phobius"/>
    </source>
</evidence>
<keyword evidence="6 11" id="KW-0418">Kinase</keyword>
<dbReference type="GO" id="GO:0005524">
    <property type="term" value="F:ATP binding"/>
    <property type="evidence" value="ECO:0007669"/>
    <property type="project" value="UniProtKB-KW"/>
</dbReference>
<evidence type="ECO:0000313" key="11">
    <source>
        <dbReference type="EMBL" id="TCO26902.1"/>
    </source>
</evidence>
<dbReference type="PANTHER" id="PTHR43065:SF10">
    <property type="entry name" value="PEROXIDE STRESS-ACTIVATED HISTIDINE KINASE MAK3"/>
    <property type="match status" value="1"/>
</dbReference>
<dbReference type="PROSITE" id="PS50109">
    <property type="entry name" value="HIS_KIN"/>
    <property type="match status" value="1"/>
</dbReference>
<dbReference type="InterPro" id="IPR004358">
    <property type="entry name" value="Sig_transdc_His_kin-like_C"/>
</dbReference>
<dbReference type="SUPFAM" id="SSF55874">
    <property type="entry name" value="ATPase domain of HSP90 chaperone/DNA topoisomerase II/histidine kinase"/>
    <property type="match status" value="1"/>
</dbReference>
<evidence type="ECO:0000256" key="4">
    <source>
        <dbReference type="ARBA" id="ARBA00022679"/>
    </source>
</evidence>
<dbReference type="InterPro" id="IPR005467">
    <property type="entry name" value="His_kinase_dom"/>
</dbReference>
<protein>
    <recommendedName>
        <fullName evidence="2">histidine kinase</fullName>
        <ecNumber evidence="2">2.7.13.3</ecNumber>
    </recommendedName>
</protein>
<feature type="transmembrane region" description="Helical" evidence="9">
    <location>
        <begin position="12"/>
        <end position="31"/>
    </location>
</feature>
<evidence type="ECO:0000256" key="5">
    <source>
        <dbReference type="ARBA" id="ARBA00022741"/>
    </source>
</evidence>
<feature type="transmembrane region" description="Helical" evidence="9">
    <location>
        <begin position="178"/>
        <end position="198"/>
    </location>
</feature>
<comment type="catalytic activity">
    <reaction evidence="1">
        <text>ATP + protein L-histidine = ADP + protein N-phospho-L-histidine.</text>
        <dbReference type="EC" id="2.7.13.3"/>
    </reaction>
</comment>
<keyword evidence="7" id="KW-0067">ATP-binding</keyword>
<keyword evidence="4" id="KW-0808">Transferase</keyword>
<evidence type="ECO:0000259" key="10">
    <source>
        <dbReference type="PROSITE" id="PS50109"/>
    </source>
</evidence>
<keyword evidence="3" id="KW-0597">Phosphoprotein</keyword>
<dbReference type="Gene3D" id="3.30.565.10">
    <property type="entry name" value="Histidine kinase-like ATPase, C-terminal domain"/>
    <property type="match status" value="1"/>
</dbReference>
<dbReference type="CDD" id="cd00082">
    <property type="entry name" value="HisKA"/>
    <property type="match status" value="1"/>
</dbReference>
<evidence type="ECO:0000256" key="2">
    <source>
        <dbReference type="ARBA" id="ARBA00012438"/>
    </source>
</evidence>
<feature type="domain" description="Histidine kinase" evidence="10">
    <location>
        <begin position="216"/>
        <end position="421"/>
    </location>
</feature>
<organism evidence="11 12">
    <name type="scientific">Pedobacter psychrotolerans</name>
    <dbReference type="NCBI Taxonomy" id="1843235"/>
    <lineage>
        <taxon>Bacteria</taxon>
        <taxon>Pseudomonadati</taxon>
        <taxon>Bacteroidota</taxon>
        <taxon>Sphingobacteriia</taxon>
        <taxon>Sphingobacteriales</taxon>
        <taxon>Sphingobacteriaceae</taxon>
        <taxon>Pedobacter</taxon>
    </lineage>
</organism>
<comment type="caution">
    <text evidence="11">The sequence shown here is derived from an EMBL/GenBank/DDBJ whole genome shotgun (WGS) entry which is preliminary data.</text>
</comment>
<evidence type="ECO:0000256" key="7">
    <source>
        <dbReference type="ARBA" id="ARBA00022840"/>
    </source>
</evidence>
<name>A0A4R2HEP8_9SPHI</name>
<dbReference type="GO" id="GO:0000155">
    <property type="term" value="F:phosphorelay sensor kinase activity"/>
    <property type="evidence" value="ECO:0007669"/>
    <property type="project" value="InterPro"/>
</dbReference>
<sequence>MIASSFLKKHNGFLFFSFCYCNLATQSMNPYQKKRRWKFFLLIFAILIGIASVFYTDSFVKKMEREEANQFQLWVKVQERSMLLMDNDNFREVVESVRKNTKTPVIVVDSSQNITTYFGLDSTKTNYETDTTLTYDSLYFVHQLRQMSSQHRPLTMNILGSSYQAYYKDSFILTQLRYFPYIQMAVIFLFLLTAYAAFSSARRDEQDHVWVGLAKETAHQLGTPISSLMAWTELMKSKFDAEDDPLIAEMENDIKRLEIIADRFSKIGSKPILEDHTVYIVVSDFIRYFKVRTSDKVKFSISGDEQVRALLNIPLFDWVIENLLKNAANAIENEGSISINIIENLAKEQVFIDVTDTGKGIPRSKFDAVFQPGYTTRKRGWGLGLSLTKRIVENYHSGEIFVKDSEVGKGTTFRIILKSSLRYEPTTA</sequence>
<proteinExistence type="predicted"/>
<dbReference type="EMBL" id="SLWO01000003">
    <property type="protein sequence ID" value="TCO26902.1"/>
    <property type="molecule type" value="Genomic_DNA"/>
</dbReference>
<dbReference type="SMART" id="SM00387">
    <property type="entry name" value="HATPase_c"/>
    <property type="match status" value="1"/>
</dbReference>
<dbReference type="PRINTS" id="PR00344">
    <property type="entry name" value="BCTRLSENSOR"/>
</dbReference>
<evidence type="ECO:0000256" key="8">
    <source>
        <dbReference type="ARBA" id="ARBA00023012"/>
    </source>
</evidence>
<evidence type="ECO:0000256" key="6">
    <source>
        <dbReference type="ARBA" id="ARBA00022777"/>
    </source>
</evidence>
<keyword evidence="8" id="KW-0902">Two-component regulatory system</keyword>
<keyword evidence="9" id="KW-1133">Transmembrane helix</keyword>
<dbReference type="Pfam" id="PF02518">
    <property type="entry name" value="HATPase_c"/>
    <property type="match status" value="1"/>
</dbReference>
<keyword evidence="5" id="KW-0547">Nucleotide-binding</keyword>
<dbReference type="InterPro" id="IPR003594">
    <property type="entry name" value="HATPase_dom"/>
</dbReference>
<evidence type="ECO:0000313" key="12">
    <source>
        <dbReference type="Proteomes" id="UP000295684"/>
    </source>
</evidence>
<keyword evidence="9" id="KW-0472">Membrane</keyword>
<evidence type="ECO:0000256" key="3">
    <source>
        <dbReference type="ARBA" id="ARBA00022553"/>
    </source>
</evidence>
<evidence type="ECO:0000256" key="1">
    <source>
        <dbReference type="ARBA" id="ARBA00000085"/>
    </source>
</evidence>
<reference evidence="11 12" key="1">
    <citation type="submission" date="2019-03" db="EMBL/GenBank/DDBJ databases">
        <title>Genomic Encyclopedia of Type Strains, Phase IV (KMG-IV): sequencing the most valuable type-strain genomes for metagenomic binning, comparative biology and taxonomic classification.</title>
        <authorList>
            <person name="Goeker M."/>
        </authorList>
    </citation>
    <scope>NUCLEOTIDE SEQUENCE [LARGE SCALE GENOMIC DNA]</scope>
    <source>
        <strain evidence="11 12">DSM 103236</strain>
    </source>
</reference>
<dbReference type="InterPro" id="IPR036890">
    <property type="entry name" value="HATPase_C_sf"/>
</dbReference>
<dbReference type="AlphaFoldDB" id="A0A4R2HEP8"/>
<dbReference type="Proteomes" id="UP000295684">
    <property type="component" value="Unassembled WGS sequence"/>
</dbReference>
<feature type="transmembrane region" description="Helical" evidence="9">
    <location>
        <begin position="37"/>
        <end position="55"/>
    </location>
</feature>